<evidence type="ECO:0000259" key="2">
    <source>
        <dbReference type="Pfam" id="PF08669"/>
    </source>
</evidence>
<dbReference type="InterPro" id="IPR029043">
    <property type="entry name" value="GcvT/YgfZ_C"/>
</dbReference>
<proteinExistence type="predicted"/>
<reference evidence="3 4" key="1">
    <citation type="submission" date="2011-11" db="EMBL/GenBank/DDBJ databases">
        <title>The Noncontiguous Finished sequence of Saccharomonospora cyanea NA-134.</title>
        <authorList>
            <consortium name="US DOE Joint Genome Institute"/>
            <person name="Lucas S."/>
            <person name="Han J."/>
            <person name="Lapidus A."/>
            <person name="Cheng J.-F."/>
            <person name="Goodwin L."/>
            <person name="Pitluck S."/>
            <person name="Peters L."/>
            <person name="Ovchinnikova G."/>
            <person name="Lu M."/>
            <person name="Detter J.C."/>
            <person name="Han C."/>
            <person name="Tapia R."/>
            <person name="Land M."/>
            <person name="Hauser L."/>
            <person name="Kyrpides N."/>
            <person name="Ivanova N."/>
            <person name="Pagani I."/>
            <person name="Brambilla E.-M."/>
            <person name="Klenk H.-P."/>
            <person name="Woyke T."/>
        </authorList>
    </citation>
    <scope>NUCLEOTIDE SEQUENCE [LARGE SCALE GENOMIC DNA]</scope>
    <source>
        <strain evidence="3 4">NA-134</strain>
    </source>
</reference>
<dbReference type="PANTHER" id="PTHR43757:SF2">
    <property type="entry name" value="AMINOMETHYLTRANSFERASE, MITOCHONDRIAL"/>
    <property type="match status" value="1"/>
</dbReference>
<dbReference type="OrthoDB" id="2055370at2"/>
<dbReference type="InterPro" id="IPR006222">
    <property type="entry name" value="GCVT_N"/>
</dbReference>
<evidence type="ECO:0000259" key="1">
    <source>
        <dbReference type="Pfam" id="PF01571"/>
    </source>
</evidence>
<dbReference type="Pfam" id="PF01571">
    <property type="entry name" value="GCV_T"/>
    <property type="match status" value="1"/>
</dbReference>
<dbReference type="InterPro" id="IPR027266">
    <property type="entry name" value="TrmE/GcvT-like"/>
</dbReference>
<dbReference type="AlphaFoldDB" id="H5XHT5"/>
<dbReference type="PANTHER" id="PTHR43757">
    <property type="entry name" value="AMINOMETHYLTRANSFERASE"/>
    <property type="match status" value="1"/>
</dbReference>
<dbReference type="GO" id="GO:0008168">
    <property type="term" value="F:methyltransferase activity"/>
    <property type="evidence" value="ECO:0007669"/>
    <property type="project" value="UniProtKB-KW"/>
</dbReference>
<evidence type="ECO:0000313" key="3">
    <source>
        <dbReference type="EMBL" id="EHR62794.1"/>
    </source>
</evidence>
<dbReference type="InterPro" id="IPR013977">
    <property type="entry name" value="GcvT_C"/>
</dbReference>
<protein>
    <submittedName>
        <fullName evidence="3">Glycine cleavage system T protein (Aminomethyltransferase)</fullName>
    </submittedName>
</protein>
<feature type="domain" description="GCVT N-terminal" evidence="1">
    <location>
        <begin position="20"/>
        <end position="258"/>
    </location>
</feature>
<dbReference type="Gene3D" id="3.30.1360.120">
    <property type="entry name" value="Probable tRNA modification gtpase trme, domain 1"/>
    <property type="match status" value="1"/>
</dbReference>
<dbReference type="Pfam" id="PF08669">
    <property type="entry name" value="GCV_T_C"/>
    <property type="match status" value="1"/>
</dbReference>
<name>H5XHT5_9PSEU</name>
<keyword evidence="3" id="KW-0808">Transferase</keyword>
<dbReference type="SUPFAM" id="SSF103025">
    <property type="entry name" value="Folate-binding domain"/>
    <property type="match status" value="1"/>
</dbReference>
<dbReference type="GO" id="GO:0032259">
    <property type="term" value="P:methylation"/>
    <property type="evidence" value="ECO:0007669"/>
    <property type="project" value="UniProtKB-KW"/>
</dbReference>
<gene>
    <name evidence="3" type="ORF">SaccyDRAFT_3970</name>
</gene>
<dbReference type="RefSeq" id="WP_005458770.1">
    <property type="nucleotide sequence ID" value="NZ_CM001440.1"/>
</dbReference>
<sequence>MNDTPTLTSPLRSAHPEGTVYGTVGEATATLRYSTLEQEYDAIRNRAAVFDLSGARLIEITGDGAVEYAQRVLARDVEYLTAERCMTSLVLDAEGSVVDEVVVWGREDGLLLESSVGNGALLLEHLRAQAGDDVTITDRTGELVVLALEGPYAWGVVGRLIDGELAALPFESVVDTTWDGEDIVFARTGSTAEYGYKVIASATSVEKLWSKAVEQALPAGYEALELAMLEVRQPVVRHEATGADIIEMGANWLVDITKEEFLGRDAVLAAFNAPAKRRTIGFSGGDSVPEPGTPVTVDGEQVGEVVHAARSIALGTTLGLARVAPELAAAGLTLSVGDAEVTTLTSPYITPKSWSTPII</sequence>
<dbReference type="SUPFAM" id="SSF101790">
    <property type="entry name" value="Aminomethyltransferase beta-barrel domain"/>
    <property type="match status" value="1"/>
</dbReference>
<keyword evidence="4" id="KW-1185">Reference proteome</keyword>
<feature type="domain" description="Aminomethyltransferase C-terminal" evidence="2">
    <location>
        <begin position="277"/>
        <end position="337"/>
    </location>
</feature>
<dbReference type="InterPro" id="IPR028896">
    <property type="entry name" value="GcvT/YgfZ/DmdA"/>
</dbReference>
<keyword evidence="3" id="KW-0489">Methyltransferase</keyword>
<accession>H5XHT5</accession>
<evidence type="ECO:0000313" key="4">
    <source>
        <dbReference type="Proteomes" id="UP000002791"/>
    </source>
</evidence>
<dbReference type="HOGENOM" id="CLU_007884_10_2_11"/>
<dbReference type="Proteomes" id="UP000002791">
    <property type="component" value="Chromosome"/>
</dbReference>
<dbReference type="eggNOG" id="COG0404">
    <property type="taxonomic scope" value="Bacteria"/>
</dbReference>
<dbReference type="PIRSF" id="PIRSF006487">
    <property type="entry name" value="GcvT"/>
    <property type="match status" value="1"/>
</dbReference>
<dbReference type="EMBL" id="CM001440">
    <property type="protein sequence ID" value="EHR62794.1"/>
    <property type="molecule type" value="Genomic_DNA"/>
</dbReference>
<dbReference type="STRING" id="882082.SaccyDRAFT_3970"/>
<organism evidence="3 4">
    <name type="scientific">Saccharomonospora cyanea NA-134</name>
    <dbReference type="NCBI Taxonomy" id="882082"/>
    <lineage>
        <taxon>Bacteria</taxon>
        <taxon>Bacillati</taxon>
        <taxon>Actinomycetota</taxon>
        <taxon>Actinomycetes</taxon>
        <taxon>Pseudonocardiales</taxon>
        <taxon>Pseudonocardiaceae</taxon>
        <taxon>Saccharomonospora</taxon>
    </lineage>
</organism>